<dbReference type="GO" id="GO:0000139">
    <property type="term" value="C:Golgi membrane"/>
    <property type="evidence" value="ECO:0007669"/>
    <property type="project" value="UniProtKB-SubCell"/>
</dbReference>
<evidence type="ECO:0000256" key="8">
    <source>
        <dbReference type="ARBA" id="ARBA00023034"/>
    </source>
</evidence>
<evidence type="ECO:0000256" key="7">
    <source>
        <dbReference type="ARBA" id="ARBA00022989"/>
    </source>
</evidence>
<comment type="similarity">
    <text evidence="3">Belongs to the universal ribosomal protein uL16 family.</text>
</comment>
<evidence type="ECO:0000313" key="13">
    <source>
        <dbReference type="EMBL" id="CAD5222251.1"/>
    </source>
</evidence>
<dbReference type="EMBL" id="CAJFDI010000003">
    <property type="protein sequence ID" value="CAD5222251.1"/>
    <property type="molecule type" value="Genomic_DNA"/>
</dbReference>
<dbReference type="Pfam" id="PF10277">
    <property type="entry name" value="Frag1"/>
    <property type="match status" value="1"/>
</dbReference>
<dbReference type="Pfam" id="PF00252">
    <property type="entry name" value="Ribosomal_L16"/>
    <property type="match status" value="1"/>
</dbReference>
<dbReference type="GO" id="GO:0006506">
    <property type="term" value="P:GPI anchor biosynthetic process"/>
    <property type="evidence" value="ECO:0007669"/>
    <property type="project" value="UniProtKB-KW"/>
</dbReference>
<dbReference type="Proteomes" id="UP000582659">
    <property type="component" value="Unassembled WGS sequence"/>
</dbReference>
<dbReference type="GO" id="GO:0006412">
    <property type="term" value="P:translation"/>
    <property type="evidence" value="ECO:0007669"/>
    <property type="project" value="InterPro"/>
</dbReference>
<evidence type="ECO:0000256" key="10">
    <source>
        <dbReference type="ARBA" id="ARBA00023274"/>
    </source>
</evidence>
<evidence type="ECO:0000313" key="14">
    <source>
        <dbReference type="Proteomes" id="UP000095284"/>
    </source>
</evidence>
<feature type="transmembrane region" description="Helical" evidence="11">
    <location>
        <begin position="453"/>
        <end position="475"/>
    </location>
</feature>
<feature type="transmembrane region" description="Helical" evidence="11">
    <location>
        <begin position="258"/>
        <end position="279"/>
    </location>
</feature>
<evidence type="ECO:0000256" key="5">
    <source>
        <dbReference type="ARBA" id="ARBA00022692"/>
    </source>
</evidence>
<sequence length="503" mass="58277">MSRLNLLRLQRLNFNSVRFWSPSYHDKTVPVTFENVVFPPNGEMKLPVMPTEPKYDPELGEEKYKTTKRLIEARGVEPIHTTLIHKQYGLAAVQGGFLRPTDFKFLQTRINKNLQKNQFAIWRVPPPWLPRTRKPQGTKLGGGKGQLHHYVTPVRAERIIVELGGHITEIEAMAYVTYMTDFLPFPVRFVSEEMLAAERQYEEDVKKYNKNPFNWEKLIKWNMQNCTSFLNQYDIIWKGKPLGMATEDELIRIPFKKVVYYISGLPFLGLAFCVIYSFLFHFEDANATHCGVPNWLPSISAAVAKLEPERYVWRIAIGLHSAPRIVLAVAFRNFLVISPLRSLNTTFLNVMANIGCFFHIAEITFLMMLSAISSGDNYALHKLSFIGFLICGFIYMLMSIFLFDYSGRRRTVSVGEKSYQYKVFCCGAAFISLFFALYFFYRHNTYCEPGIYTFFALSEYGVVIFNILFHSTLYYDFYDRNFSIISGGFSASSYQMLPMHRDD</sequence>
<protein>
    <submittedName>
        <fullName evidence="13">(pine wood nematode) hypothetical protein</fullName>
    </submittedName>
    <submittedName>
        <fullName evidence="16">Ribosomal_L16 domain-containing protein</fullName>
    </submittedName>
</protein>
<accession>A0A1I7SQ42</accession>
<dbReference type="EMBL" id="CAJFCV020000003">
    <property type="protein sequence ID" value="CAG9109582.1"/>
    <property type="molecule type" value="Genomic_DNA"/>
</dbReference>
<comment type="similarity">
    <text evidence="2">Belongs to the PGAP2 family.</text>
</comment>
<name>A0A1I7SQ42_BURXY</name>
<evidence type="ECO:0000313" key="16">
    <source>
        <dbReference type="WBParaSite" id="BXY_1518700.1"/>
    </source>
</evidence>
<reference evidence="16" key="1">
    <citation type="submission" date="2016-11" db="UniProtKB">
        <authorList>
            <consortium name="WormBaseParasite"/>
        </authorList>
    </citation>
    <scope>IDENTIFICATION</scope>
</reference>
<dbReference type="GO" id="GO:1990904">
    <property type="term" value="C:ribonucleoprotein complex"/>
    <property type="evidence" value="ECO:0007669"/>
    <property type="project" value="UniProtKB-KW"/>
</dbReference>
<keyword evidence="9 11" id="KW-0472">Membrane</keyword>
<evidence type="ECO:0000256" key="1">
    <source>
        <dbReference type="ARBA" id="ARBA00004653"/>
    </source>
</evidence>
<dbReference type="AlphaFoldDB" id="A0A1I7SQ42"/>
<dbReference type="WBParaSite" id="BXY_1518700.1">
    <property type="protein sequence ID" value="BXY_1518700.1"/>
    <property type="gene ID" value="BXY_1518700"/>
</dbReference>
<gene>
    <name evidence="13" type="ORF">BXYJ_LOCUS7219</name>
</gene>
<evidence type="ECO:0000259" key="12">
    <source>
        <dbReference type="Pfam" id="PF10277"/>
    </source>
</evidence>
<keyword evidence="15" id="KW-1185">Reference proteome</keyword>
<dbReference type="PANTHER" id="PTHR12892">
    <property type="entry name" value="FGF RECEPTOR ACTIVATING PROTEIN 1"/>
    <property type="match status" value="1"/>
</dbReference>
<dbReference type="PANTHER" id="PTHR12892:SF11">
    <property type="entry name" value="POST-GPI ATTACHMENT TO PROTEINS FACTOR 2"/>
    <property type="match status" value="1"/>
</dbReference>
<dbReference type="SUPFAM" id="SSF54686">
    <property type="entry name" value="Ribosomal protein L16p/L10e"/>
    <property type="match status" value="1"/>
</dbReference>
<evidence type="ECO:0000256" key="6">
    <source>
        <dbReference type="ARBA" id="ARBA00022980"/>
    </source>
</evidence>
<dbReference type="GO" id="GO:0005840">
    <property type="term" value="C:ribosome"/>
    <property type="evidence" value="ECO:0007669"/>
    <property type="project" value="UniProtKB-KW"/>
</dbReference>
<evidence type="ECO:0000256" key="3">
    <source>
        <dbReference type="ARBA" id="ARBA00008931"/>
    </source>
</evidence>
<feature type="transmembrane region" description="Helical" evidence="11">
    <location>
        <begin position="384"/>
        <end position="403"/>
    </location>
</feature>
<dbReference type="InterPro" id="IPR047873">
    <property type="entry name" value="Ribosomal_uL16"/>
</dbReference>
<keyword evidence="8" id="KW-0333">Golgi apparatus</keyword>
<dbReference type="eggNOG" id="KOG3422">
    <property type="taxonomic scope" value="Eukaryota"/>
</dbReference>
<reference evidence="13" key="2">
    <citation type="submission" date="2020-09" db="EMBL/GenBank/DDBJ databases">
        <authorList>
            <person name="Kikuchi T."/>
        </authorList>
    </citation>
    <scope>NUCLEOTIDE SEQUENCE</scope>
    <source>
        <strain evidence="13">Ka4C1</strain>
    </source>
</reference>
<feature type="transmembrane region" description="Helical" evidence="11">
    <location>
        <begin position="423"/>
        <end position="441"/>
    </location>
</feature>
<keyword evidence="6" id="KW-0689">Ribosomal protein</keyword>
<organism evidence="14 16">
    <name type="scientific">Bursaphelenchus xylophilus</name>
    <name type="common">Pinewood nematode worm</name>
    <name type="synonym">Aphelenchoides xylophilus</name>
    <dbReference type="NCBI Taxonomy" id="6326"/>
    <lineage>
        <taxon>Eukaryota</taxon>
        <taxon>Metazoa</taxon>
        <taxon>Ecdysozoa</taxon>
        <taxon>Nematoda</taxon>
        <taxon>Chromadorea</taxon>
        <taxon>Rhabditida</taxon>
        <taxon>Tylenchina</taxon>
        <taxon>Tylenchomorpha</taxon>
        <taxon>Aphelenchoidea</taxon>
        <taxon>Aphelenchoididae</taxon>
        <taxon>Bursaphelenchus</taxon>
    </lineage>
</organism>
<dbReference type="GO" id="GO:0003735">
    <property type="term" value="F:structural constituent of ribosome"/>
    <property type="evidence" value="ECO:0007669"/>
    <property type="project" value="InterPro"/>
</dbReference>
<proteinExistence type="inferred from homology"/>
<feature type="domain" description="CWH43-like N-terminal" evidence="12">
    <location>
        <begin position="258"/>
        <end position="479"/>
    </location>
</feature>
<dbReference type="eggNOG" id="KOG3979">
    <property type="taxonomic scope" value="Eukaryota"/>
</dbReference>
<evidence type="ECO:0000313" key="15">
    <source>
        <dbReference type="Proteomes" id="UP000659654"/>
    </source>
</evidence>
<dbReference type="InterPro" id="IPR019402">
    <property type="entry name" value="CWH43_N"/>
</dbReference>
<keyword evidence="4" id="KW-0337">GPI-anchor biosynthesis</keyword>
<dbReference type="InterPro" id="IPR039545">
    <property type="entry name" value="PGAP2"/>
</dbReference>
<keyword evidence="10" id="KW-0687">Ribonucleoprotein</keyword>
<feature type="transmembrane region" description="Helical" evidence="11">
    <location>
        <begin position="347"/>
        <end position="372"/>
    </location>
</feature>
<keyword evidence="7 11" id="KW-1133">Transmembrane helix</keyword>
<dbReference type="InterPro" id="IPR036920">
    <property type="entry name" value="Ribosomal_uL16_sf"/>
</dbReference>
<evidence type="ECO:0000256" key="4">
    <source>
        <dbReference type="ARBA" id="ARBA00022502"/>
    </source>
</evidence>
<evidence type="ECO:0000256" key="9">
    <source>
        <dbReference type="ARBA" id="ARBA00023136"/>
    </source>
</evidence>
<evidence type="ECO:0000256" key="11">
    <source>
        <dbReference type="SAM" id="Phobius"/>
    </source>
</evidence>
<dbReference type="GO" id="GO:0005789">
    <property type="term" value="C:endoplasmic reticulum membrane"/>
    <property type="evidence" value="ECO:0007669"/>
    <property type="project" value="TreeGrafter"/>
</dbReference>
<dbReference type="Proteomes" id="UP000659654">
    <property type="component" value="Unassembled WGS sequence"/>
</dbReference>
<dbReference type="SMR" id="A0A1I7SQ42"/>
<evidence type="ECO:0000256" key="2">
    <source>
        <dbReference type="ARBA" id="ARBA00007414"/>
    </source>
</evidence>
<comment type="subcellular location">
    <subcellularLocation>
        <location evidence="1">Golgi apparatus membrane</location>
        <topology evidence="1">Multi-pass membrane protein</topology>
    </subcellularLocation>
</comment>
<dbReference type="Gene3D" id="3.90.1170.10">
    <property type="entry name" value="Ribosomal protein L10e/L16"/>
    <property type="match status" value="1"/>
</dbReference>
<dbReference type="OrthoDB" id="68581at2759"/>
<keyword evidence="5 11" id="KW-0812">Transmembrane</keyword>
<dbReference type="Proteomes" id="UP000095284">
    <property type="component" value="Unplaced"/>
</dbReference>